<name>A0ABD0LRG8_9CAEN</name>
<protein>
    <submittedName>
        <fullName evidence="2">Uncharacterized protein</fullName>
    </submittedName>
</protein>
<dbReference type="EMBL" id="JACVVK020000030">
    <property type="protein sequence ID" value="KAK7501766.1"/>
    <property type="molecule type" value="Genomic_DNA"/>
</dbReference>
<evidence type="ECO:0000313" key="2">
    <source>
        <dbReference type="EMBL" id="KAK7501766.1"/>
    </source>
</evidence>
<evidence type="ECO:0000256" key="1">
    <source>
        <dbReference type="SAM" id="MobiDB-lite"/>
    </source>
</evidence>
<comment type="caution">
    <text evidence="2">The sequence shown here is derived from an EMBL/GenBank/DDBJ whole genome shotgun (WGS) entry which is preliminary data.</text>
</comment>
<reference evidence="2 3" key="1">
    <citation type="journal article" date="2023" name="Sci. Data">
        <title>Genome assembly of the Korean intertidal mud-creeper Batillaria attramentaria.</title>
        <authorList>
            <person name="Patra A.K."/>
            <person name="Ho P.T."/>
            <person name="Jun S."/>
            <person name="Lee S.J."/>
            <person name="Kim Y."/>
            <person name="Won Y.J."/>
        </authorList>
    </citation>
    <scope>NUCLEOTIDE SEQUENCE [LARGE SCALE GENOMIC DNA]</scope>
    <source>
        <strain evidence="2">Wonlab-2016</strain>
    </source>
</reference>
<dbReference type="AlphaFoldDB" id="A0ABD0LRG8"/>
<gene>
    <name evidence="2" type="ORF">BaRGS_00007197</name>
</gene>
<evidence type="ECO:0000313" key="3">
    <source>
        <dbReference type="Proteomes" id="UP001519460"/>
    </source>
</evidence>
<keyword evidence="3" id="KW-1185">Reference proteome</keyword>
<dbReference type="Proteomes" id="UP001519460">
    <property type="component" value="Unassembled WGS sequence"/>
</dbReference>
<accession>A0ABD0LRG8</accession>
<proteinExistence type="predicted"/>
<organism evidence="2 3">
    <name type="scientific">Batillaria attramentaria</name>
    <dbReference type="NCBI Taxonomy" id="370345"/>
    <lineage>
        <taxon>Eukaryota</taxon>
        <taxon>Metazoa</taxon>
        <taxon>Spiralia</taxon>
        <taxon>Lophotrochozoa</taxon>
        <taxon>Mollusca</taxon>
        <taxon>Gastropoda</taxon>
        <taxon>Caenogastropoda</taxon>
        <taxon>Sorbeoconcha</taxon>
        <taxon>Cerithioidea</taxon>
        <taxon>Batillariidae</taxon>
        <taxon>Batillaria</taxon>
    </lineage>
</organism>
<sequence>MVRFKLSRISFFVSESRSIIRFDRVTQCVLSLSFVLQMSSFEHMEHGCHGSPPHSEIMMQAGYHHLPHDDMPNSVGSDFPGTPSELSSPLSQ</sequence>
<feature type="region of interest" description="Disordered" evidence="1">
    <location>
        <begin position="66"/>
        <end position="92"/>
    </location>
</feature>